<organism evidence="1 2">
    <name type="scientific">Agathobaculum hominis</name>
    <dbReference type="NCBI Taxonomy" id="2763014"/>
    <lineage>
        <taxon>Bacteria</taxon>
        <taxon>Bacillati</taxon>
        <taxon>Bacillota</taxon>
        <taxon>Clostridia</taxon>
        <taxon>Eubacteriales</taxon>
        <taxon>Butyricicoccaceae</taxon>
        <taxon>Agathobaculum</taxon>
    </lineage>
</organism>
<protein>
    <submittedName>
        <fullName evidence="1">Uncharacterized protein</fullName>
    </submittedName>
</protein>
<reference evidence="1 2" key="1">
    <citation type="submission" date="2020-08" db="EMBL/GenBank/DDBJ databases">
        <title>Genome public.</title>
        <authorList>
            <person name="Liu C."/>
            <person name="Sun Q."/>
        </authorList>
    </citation>
    <scope>NUCLEOTIDE SEQUENCE [LARGE SCALE GENOMIC DNA]</scope>
    <source>
        <strain evidence="1 2">M2</strain>
    </source>
</reference>
<name>A0ABR7GND2_9FIRM</name>
<proteinExistence type="predicted"/>
<comment type="caution">
    <text evidence="1">The sequence shown here is derived from an EMBL/GenBank/DDBJ whole genome shotgun (WGS) entry which is preliminary data.</text>
</comment>
<dbReference type="RefSeq" id="WP_186970040.1">
    <property type="nucleotide sequence ID" value="NZ_JACOPK010000006.1"/>
</dbReference>
<sequence length="604" mass="66330">MRGYRFPSIETEHQTVISRFGGADFRSHPTKVSLTRSPDLQNLVCDRNDFLVKRTGWQVQQRYDAPVYGIFSAPDGSGAFIHTGADLYFREENGQQTMLCRDMNGAFSQAFTMNGVLYLLDGAHFRAVRRGEGGAWEAVRVQSIAYVPTTTVSAPPAGGGASLEAVNLLTGKRINTFVGDGKSTEFHLDARELDRVPLTAAVDGTEVAIASVDYDAGTVALASAPADGQGRDNVSIAFSKTVPGAADTINKCRIAGLYGGKNDTRVFLAGNPDEPHCDWQSGLYDPTYFPDTGFARMGTEASAIAGYLKQYESQIIVKTGGAQEATSFARTFVMTEDGTSYFTLRQGAHGEGAVAPRTFAMLNDVPLFLSAQGVMGVYGTAVAEQNTIRSISESVRPRLVQEKAMENACAVVFEGRYYLALGGNVYIADGHLNEEDGYPAWFFWTNVPAQCLAVLGGRLWFGTNDGRLCRFSLPEDADAYTDDGEAIDAYWCTPTLSLSDWTRYKTIRDIIPTLMPYTRSSAALCFTDEGGETFRISRNLDLFAFRGWDFARLSFRCMPGAVSWRSRRRRHHRPLFTLRIGNDRAGEPFGLLVLTLRWTENGSI</sequence>
<evidence type="ECO:0000313" key="1">
    <source>
        <dbReference type="EMBL" id="MBC5695833.1"/>
    </source>
</evidence>
<accession>A0ABR7GND2</accession>
<keyword evidence="2" id="KW-1185">Reference proteome</keyword>
<gene>
    <name evidence="1" type="ORF">H8S02_07730</name>
</gene>
<dbReference type="Proteomes" id="UP000641741">
    <property type="component" value="Unassembled WGS sequence"/>
</dbReference>
<evidence type="ECO:0000313" key="2">
    <source>
        <dbReference type="Proteomes" id="UP000641741"/>
    </source>
</evidence>
<dbReference type="EMBL" id="JACOPK010000006">
    <property type="protein sequence ID" value="MBC5695833.1"/>
    <property type="molecule type" value="Genomic_DNA"/>
</dbReference>